<reference evidence="2 3" key="1">
    <citation type="journal article" date="2019" name="Sci. Rep.">
        <title>A high-quality genome of Eragrostis curvula grass provides insights into Poaceae evolution and supports new strategies to enhance forage quality.</title>
        <authorList>
            <person name="Carballo J."/>
            <person name="Santos B.A.C.M."/>
            <person name="Zappacosta D."/>
            <person name="Garbus I."/>
            <person name="Selva J.P."/>
            <person name="Gallo C.A."/>
            <person name="Diaz A."/>
            <person name="Albertini E."/>
            <person name="Caccamo M."/>
            <person name="Echenique V."/>
        </authorList>
    </citation>
    <scope>NUCLEOTIDE SEQUENCE [LARGE SCALE GENOMIC DNA]</scope>
    <source>
        <strain evidence="3">cv. Victoria</strain>
        <tissue evidence="2">Leaf</tissue>
    </source>
</reference>
<evidence type="ECO:0000313" key="3">
    <source>
        <dbReference type="Proteomes" id="UP000324897"/>
    </source>
</evidence>
<dbReference type="PANTHER" id="PTHR36478:SF10">
    <property type="entry name" value="ELYS-LIKE DOMAIN-CONTAINING PROTEIN"/>
    <property type="match status" value="1"/>
</dbReference>
<keyword evidence="3" id="KW-1185">Reference proteome</keyword>
<evidence type="ECO:0000256" key="1">
    <source>
        <dbReference type="SAM" id="MobiDB-lite"/>
    </source>
</evidence>
<sequence length="445" mass="48661">MPSATNRSSSEGVVYPCVRRLRQRRLLDFLRVEGFEAAFGSMAGETDACFSVSHLQRLVERGEWKDAVVYLSRFLPPDQLDRLGLEAQVIRRFLVAHLALANIIAGTKEGEVLAAKYSVYRNHGSSVIHRIIRLRSIMLTALHAKQQLRTSMDWERVRRKASEIVNHLAYRTPELKGMLLMPSGQLNNVLPISFSPCRRRHWKKQSRKLRISTLAKNYLRKRRLPSHSQESHDEVLSKALNWVADIVDESLKAGKRPELHQEHPLQPSVMKGVTAAPISQPIFATLAGPAVNLGTLPTLNAELASSVSNAGHCKNSGMMMNNEGVTVAPVSQTMAAKTTGMPSVANAGLMSESPGSKTLFEDLRPAKSSGIALVTNSGATVAPVSHSVFGIVAGSAITPGMPSEANAGTNKHLSQDGCNAKSSHDGLDPRKNQGEVYYKLVYGHR</sequence>
<dbReference type="Proteomes" id="UP000324897">
    <property type="component" value="Chromosome 4"/>
</dbReference>
<dbReference type="OrthoDB" id="694960at2759"/>
<feature type="region of interest" description="Disordered" evidence="1">
    <location>
        <begin position="403"/>
        <end position="431"/>
    </location>
</feature>
<organism evidence="2 3">
    <name type="scientific">Eragrostis curvula</name>
    <name type="common">weeping love grass</name>
    <dbReference type="NCBI Taxonomy" id="38414"/>
    <lineage>
        <taxon>Eukaryota</taxon>
        <taxon>Viridiplantae</taxon>
        <taxon>Streptophyta</taxon>
        <taxon>Embryophyta</taxon>
        <taxon>Tracheophyta</taxon>
        <taxon>Spermatophyta</taxon>
        <taxon>Magnoliopsida</taxon>
        <taxon>Liliopsida</taxon>
        <taxon>Poales</taxon>
        <taxon>Poaceae</taxon>
        <taxon>PACMAD clade</taxon>
        <taxon>Chloridoideae</taxon>
        <taxon>Eragrostideae</taxon>
        <taxon>Eragrostidinae</taxon>
        <taxon>Eragrostis</taxon>
    </lineage>
</organism>
<evidence type="ECO:0000313" key="2">
    <source>
        <dbReference type="EMBL" id="TVU39708.1"/>
    </source>
</evidence>
<dbReference type="EMBL" id="RWGY01000007">
    <property type="protein sequence ID" value="TVU39708.1"/>
    <property type="molecule type" value="Genomic_DNA"/>
</dbReference>
<feature type="compositionally biased region" description="Basic and acidic residues" evidence="1">
    <location>
        <begin position="422"/>
        <end position="431"/>
    </location>
</feature>
<accession>A0A5J9VUX6</accession>
<proteinExistence type="predicted"/>
<gene>
    <name evidence="2" type="ORF">EJB05_13144</name>
</gene>
<feature type="compositionally biased region" description="Polar residues" evidence="1">
    <location>
        <begin position="406"/>
        <end position="421"/>
    </location>
</feature>
<dbReference type="AlphaFoldDB" id="A0A5J9VUX6"/>
<protein>
    <submittedName>
        <fullName evidence="2">Uncharacterized protein</fullName>
    </submittedName>
</protein>
<name>A0A5J9VUX6_9POAL</name>
<dbReference type="Gramene" id="TVU39708">
    <property type="protein sequence ID" value="TVU39708"/>
    <property type="gene ID" value="EJB05_13144"/>
</dbReference>
<comment type="caution">
    <text evidence="2">The sequence shown here is derived from an EMBL/GenBank/DDBJ whole genome shotgun (WGS) entry which is preliminary data.</text>
</comment>
<dbReference type="PANTHER" id="PTHR36478">
    <property type="entry name" value="OS04G0614237 PROTEIN-RELATED"/>
    <property type="match status" value="1"/>
</dbReference>